<dbReference type="Gene3D" id="3.30.1370.10">
    <property type="entry name" value="K Homology domain, type 1"/>
    <property type="match status" value="1"/>
</dbReference>
<keyword evidence="4" id="KW-1185">Reference proteome</keyword>
<feature type="domain" description="PNO1 second type I KH" evidence="2">
    <location>
        <begin position="38"/>
        <end position="120"/>
    </location>
</feature>
<dbReference type="EMBL" id="SMMG02000002">
    <property type="protein sequence ID" value="KAA3482484.1"/>
    <property type="molecule type" value="Genomic_DNA"/>
</dbReference>
<name>A0A5B6WMI5_9ROSI</name>
<evidence type="ECO:0000256" key="1">
    <source>
        <dbReference type="ARBA" id="ARBA00022884"/>
    </source>
</evidence>
<dbReference type="PANTHER" id="PTHR12826">
    <property type="entry name" value="RIBONUCLEASE Y"/>
    <property type="match status" value="1"/>
</dbReference>
<protein>
    <submittedName>
        <fullName evidence="3">RNA-binding protein pno1-like</fullName>
    </submittedName>
</protein>
<evidence type="ECO:0000313" key="3">
    <source>
        <dbReference type="EMBL" id="KAA3482484.1"/>
    </source>
</evidence>
<dbReference type="SUPFAM" id="SSF54791">
    <property type="entry name" value="Eukaryotic type KH-domain (KH-domain type I)"/>
    <property type="match status" value="1"/>
</dbReference>
<organism evidence="3 4">
    <name type="scientific">Gossypium australe</name>
    <dbReference type="NCBI Taxonomy" id="47621"/>
    <lineage>
        <taxon>Eukaryota</taxon>
        <taxon>Viridiplantae</taxon>
        <taxon>Streptophyta</taxon>
        <taxon>Embryophyta</taxon>
        <taxon>Tracheophyta</taxon>
        <taxon>Spermatophyta</taxon>
        <taxon>Magnoliopsida</taxon>
        <taxon>eudicotyledons</taxon>
        <taxon>Gunneridae</taxon>
        <taxon>Pentapetalae</taxon>
        <taxon>rosids</taxon>
        <taxon>malvids</taxon>
        <taxon>Malvales</taxon>
        <taxon>Malvaceae</taxon>
        <taxon>Malvoideae</taxon>
        <taxon>Gossypium</taxon>
    </lineage>
</organism>
<dbReference type="Pfam" id="PF22891">
    <property type="entry name" value="KH_PNO1_2nd"/>
    <property type="match status" value="1"/>
</dbReference>
<sequence length="128" mass="14420">MDIYIPIYKQVKIDIHMNLKARKIPLLDLGLNKLYDNSFEIKDVKTLRGDHLSRAVGKLSDKGCKTKFAIENATKTKIFITDTKIDILGSFANIKILGDSLCSLILGSLVDKVNSKLRQVIARLAERF</sequence>
<evidence type="ECO:0000259" key="2">
    <source>
        <dbReference type="Pfam" id="PF22891"/>
    </source>
</evidence>
<evidence type="ECO:0000313" key="4">
    <source>
        <dbReference type="Proteomes" id="UP000325315"/>
    </source>
</evidence>
<dbReference type="GO" id="GO:0005634">
    <property type="term" value="C:nucleus"/>
    <property type="evidence" value="ECO:0007669"/>
    <property type="project" value="TreeGrafter"/>
</dbReference>
<reference evidence="4" key="1">
    <citation type="journal article" date="2019" name="Plant Biotechnol. J.">
        <title>Genome sequencing of the Australian wild diploid species Gossypium australe highlights disease resistance and delayed gland morphogenesis.</title>
        <authorList>
            <person name="Cai Y."/>
            <person name="Cai X."/>
            <person name="Wang Q."/>
            <person name="Wang P."/>
            <person name="Zhang Y."/>
            <person name="Cai C."/>
            <person name="Xu Y."/>
            <person name="Wang K."/>
            <person name="Zhou Z."/>
            <person name="Wang C."/>
            <person name="Geng S."/>
            <person name="Li B."/>
            <person name="Dong Q."/>
            <person name="Hou Y."/>
            <person name="Wang H."/>
            <person name="Ai P."/>
            <person name="Liu Z."/>
            <person name="Yi F."/>
            <person name="Sun M."/>
            <person name="An G."/>
            <person name="Cheng J."/>
            <person name="Zhang Y."/>
            <person name="Shi Q."/>
            <person name="Xie Y."/>
            <person name="Shi X."/>
            <person name="Chang Y."/>
            <person name="Huang F."/>
            <person name="Chen Y."/>
            <person name="Hong S."/>
            <person name="Mi L."/>
            <person name="Sun Q."/>
            <person name="Zhang L."/>
            <person name="Zhou B."/>
            <person name="Peng R."/>
            <person name="Zhang X."/>
            <person name="Liu F."/>
        </authorList>
    </citation>
    <scope>NUCLEOTIDE SEQUENCE [LARGE SCALE GENOMIC DNA]</scope>
    <source>
        <strain evidence="4">cv. PA1801</strain>
    </source>
</reference>
<comment type="caution">
    <text evidence="3">The sequence shown here is derived from an EMBL/GenBank/DDBJ whole genome shotgun (WGS) entry which is preliminary data.</text>
</comment>
<dbReference type="PANTHER" id="PTHR12826:SF13">
    <property type="entry name" value="RNA-BINDING PROTEIN PNO1"/>
    <property type="match status" value="1"/>
</dbReference>
<dbReference type="OrthoDB" id="1932641at2759"/>
<gene>
    <name evidence="3" type="ORF">EPI10_004725</name>
</gene>
<keyword evidence="1" id="KW-0694">RNA-binding</keyword>
<dbReference type="Proteomes" id="UP000325315">
    <property type="component" value="Unassembled WGS sequence"/>
</dbReference>
<dbReference type="AlphaFoldDB" id="A0A5B6WMI5"/>
<accession>A0A5B6WMI5</accession>
<dbReference type="InterPro" id="IPR036612">
    <property type="entry name" value="KH_dom_type_1_sf"/>
</dbReference>
<dbReference type="GO" id="GO:0003723">
    <property type="term" value="F:RNA binding"/>
    <property type="evidence" value="ECO:0007669"/>
    <property type="project" value="UniProtKB-KW"/>
</dbReference>
<dbReference type="InterPro" id="IPR055211">
    <property type="entry name" value="KH_PNO1_2nd"/>
</dbReference>
<proteinExistence type="predicted"/>